<protein>
    <recommendedName>
        <fullName evidence="9">Cyclic nucleotide-binding domain-containing protein</fullName>
    </recommendedName>
</protein>
<evidence type="ECO:0000256" key="4">
    <source>
        <dbReference type="ARBA" id="ARBA00023286"/>
    </source>
</evidence>
<keyword evidence="2" id="KW-0112">Calmodulin-binding</keyword>
<feature type="region of interest" description="Disordered" evidence="6">
    <location>
        <begin position="145"/>
        <end position="169"/>
    </location>
</feature>
<keyword evidence="3" id="KW-0547">Nucleotide-binding</keyword>
<organism evidence="7 8">
    <name type="scientific">Brassica napus</name>
    <name type="common">Rape</name>
    <dbReference type="NCBI Taxonomy" id="3708"/>
    <lineage>
        <taxon>Eukaryota</taxon>
        <taxon>Viridiplantae</taxon>
        <taxon>Streptophyta</taxon>
        <taxon>Embryophyta</taxon>
        <taxon>Tracheophyta</taxon>
        <taxon>Spermatophyta</taxon>
        <taxon>Magnoliopsida</taxon>
        <taxon>eudicotyledons</taxon>
        <taxon>Gunneridae</taxon>
        <taxon>Pentapetalae</taxon>
        <taxon>rosids</taxon>
        <taxon>malvids</taxon>
        <taxon>Brassicales</taxon>
        <taxon>Brassicaceae</taxon>
        <taxon>Brassiceae</taxon>
        <taxon>Brassica</taxon>
    </lineage>
</organism>
<comment type="caution">
    <text evidence="7">The sequence shown here is derived from an EMBL/GenBank/DDBJ whole genome shotgun (WGS) entry which is preliminary data.</text>
</comment>
<keyword evidence="1" id="KW-0140">cGMP</keyword>
<dbReference type="InterPro" id="IPR014710">
    <property type="entry name" value="RmlC-like_jellyroll"/>
</dbReference>
<name>A0ABQ7WWB8_BRANA</name>
<evidence type="ECO:0000256" key="3">
    <source>
        <dbReference type="ARBA" id="ARBA00022992"/>
    </source>
</evidence>
<dbReference type="EMBL" id="JAGKQM010003117">
    <property type="protein sequence ID" value="KAH0828193.1"/>
    <property type="molecule type" value="Genomic_DNA"/>
</dbReference>
<sequence length="279" mass="31687">VKTGPLHRQELYVIREGDPVGEMVFVMRGKLIRFLSVVHFKASDFCGDHLLTWALDPQCWSHFPISTRTVQALTKVEAFSLAAEDLKSAASQFRRLHSKQLQHTFQVLFLILSLSLLKCNGEHGERLLYKQRGGDTVVGNWQNHYRKKRPSRRRARTGKRDTAAAGSSSSLSLGAASRFASNVLRNVRHNLADPPPPRHTLASLPQKPMEPLLHRRSYKLCNQKDRGVTNSMKYSTSPHLIRRRASMVNFNGYLKSLNFPQIIVKIHVITITGRTVRFA</sequence>
<proteinExistence type="predicted"/>
<dbReference type="SUPFAM" id="SSF51206">
    <property type="entry name" value="cAMP-binding domain-like"/>
    <property type="match status" value="1"/>
</dbReference>
<dbReference type="PANTHER" id="PTHR45651:SF110">
    <property type="entry name" value="CYCLIC NUCLEOTIDE-GATED ION CHANNEL 10-RELATED"/>
    <property type="match status" value="1"/>
</dbReference>
<gene>
    <name evidence="7" type="ORF">HID58_092517</name>
</gene>
<keyword evidence="4" id="KW-0813">Transport</keyword>
<keyword evidence="4" id="KW-0406">Ion transport</keyword>
<evidence type="ECO:0000256" key="6">
    <source>
        <dbReference type="SAM" id="MobiDB-lite"/>
    </source>
</evidence>
<dbReference type="CDD" id="cd00038">
    <property type="entry name" value="CAP_ED"/>
    <property type="match status" value="1"/>
</dbReference>
<keyword evidence="8" id="KW-1185">Reference proteome</keyword>
<feature type="non-terminal residue" evidence="7">
    <location>
        <position position="1"/>
    </location>
</feature>
<evidence type="ECO:0000256" key="2">
    <source>
        <dbReference type="ARBA" id="ARBA00022860"/>
    </source>
</evidence>
<dbReference type="PANTHER" id="PTHR45651">
    <property type="entry name" value="CYCLIC NUCLEOTIDE-GATED ION CHANNEL 15-RELATED-RELATED"/>
    <property type="match status" value="1"/>
</dbReference>
<evidence type="ECO:0000313" key="7">
    <source>
        <dbReference type="EMBL" id="KAH0828193.1"/>
    </source>
</evidence>
<dbReference type="InterPro" id="IPR018490">
    <property type="entry name" value="cNMP-bd_dom_sf"/>
</dbReference>
<feature type="region of interest" description="Disordered" evidence="6">
    <location>
        <begin position="188"/>
        <end position="208"/>
    </location>
</feature>
<dbReference type="InterPro" id="IPR000595">
    <property type="entry name" value="cNMP-bd_dom"/>
</dbReference>
<reference evidence="7 8" key="1">
    <citation type="submission" date="2021-05" db="EMBL/GenBank/DDBJ databases">
        <title>Genome Assembly of Synthetic Allotetraploid Brassica napus Reveals Homoeologous Exchanges between Subgenomes.</title>
        <authorList>
            <person name="Davis J.T."/>
        </authorList>
    </citation>
    <scope>NUCLEOTIDE SEQUENCE [LARGE SCALE GENOMIC DNA]</scope>
    <source>
        <strain evidence="8">cv. Da-Ae</strain>
        <tissue evidence="7">Seedling</tissue>
    </source>
</reference>
<accession>A0ABQ7WWB8</accession>
<dbReference type="Proteomes" id="UP000824890">
    <property type="component" value="Unassembled WGS sequence"/>
</dbReference>
<feature type="compositionally biased region" description="Basic residues" evidence="6">
    <location>
        <begin position="145"/>
        <end position="157"/>
    </location>
</feature>
<keyword evidence="4" id="KW-1071">Ligand-gated ion channel</keyword>
<evidence type="ECO:0000256" key="1">
    <source>
        <dbReference type="ARBA" id="ARBA00022535"/>
    </source>
</evidence>
<evidence type="ECO:0000313" key="8">
    <source>
        <dbReference type="Proteomes" id="UP000824890"/>
    </source>
</evidence>
<dbReference type="Gene3D" id="2.60.120.10">
    <property type="entry name" value="Jelly Rolls"/>
    <property type="match status" value="1"/>
</dbReference>
<keyword evidence="5" id="KW-0407">Ion channel</keyword>
<evidence type="ECO:0000256" key="5">
    <source>
        <dbReference type="ARBA" id="ARBA00023303"/>
    </source>
</evidence>
<keyword evidence="3" id="KW-0142">cGMP-binding</keyword>
<evidence type="ECO:0008006" key="9">
    <source>
        <dbReference type="Google" id="ProtNLM"/>
    </source>
</evidence>